<reference evidence="1 2" key="1">
    <citation type="submission" date="2018-02" db="EMBL/GenBank/DDBJ databases">
        <title>The genomes of Aspergillus section Nigri reveals drivers in fungal speciation.</title>
        <authorList>
            <consortium name="DOE Joint Genome Institute"/>
            <person name="Vesth T.C."/>
            <person name="Nybo J."/>
            <person name="Theobald S."/>
            <person name="Brandl J."/>
            <person name="Frisvad J.C."/>
            <person name="Nielsen K.F."/>
            <person name="Lyhne E.K."/>
            <person name="Kogle M.E."/>
            <person name="Kuo A."/>
            <person name="Riley R."/>
            <person name="Clum A."/>
            <person name="Nolan M."/>
            <person name="Lipzen A."/>
            <person name="Salamov A."/>
            <person name="Henrissat B."/>
            <person name="Wiebenga A."/>
            <person name="De vries R.P."/>
            <person name="Grigoriev I.V."/>
            <person name="Mortensen U.H."/>
            <person name="Andersen M.R."/>
            <person name="Baker S.E."/>
        </authorList>
    </citation>
    <scope>NUCLEOTIDE SEQUENCE [LARGE SCALE GENOMIC DNA]</scope>
    <source>
        <strain evidence="1 2">CBS 101889</strain>
    </source>
</reference>
<dbReference type="PANTHER" id="PTHR43431">
    <property type="entry name" value="OXIDOREDUCTASE, SHORT CHAIN DEHYDROGENASE/REDUCTASE FAMILY (AFU_ORTHOLOGUE AFUA_5G14000)"/>
    <property type="match status" value="1"/>
</dbReference>
<evidence type="ECO:0000313" key="1">
    <source>
        <dbReference type="EMBL" id="RAL15470.1"/>
    </source>
</evidence>
<dbReference type="STRING" id="1450537.A0A395I5U1"/>
<dbReference type="InterPro" id="IPR036291">
    <property type="entry name" value="NAD(P)-bd_dom_sf"/>
</dbReference>
<dbReference type="Proteomes" id="UP000248961">
    <property type="component" value="Unassembled WGS sequence"/>
</dbReference>
<protein>
    <recommendedName>
        <fullName evidence="3">NAD(P)-binding protein</fullName>
    </recommendedName>
</protein>
<dbReference type="Gene3D" id="3.40.50.720">
    <property type="entry name" value="NAD(P)-binding Rossmann-like Domain"/>
    <property type="match status" value="1"/>
</dbReference>
<dbReference type="VEuPathDB" id="FungiDB:BO97DRAFT_468387"/>
<dbReference type="SUPFAM" id="SSF51735">
    <property type="entry name" value="NAD(P)-binding Rossmann-fold domains"/>
    <property type="match status" value="1"/>
</dbReference>
<organism evidence="1 2">
    <name type="scientific">Aspergillus homomorphus (strain CBS 101889)</name>
    <dbReference type="NCBI Taxonomy" id="1450537"/>
    <lineage>
        <taxon>Eukaryota</taxon>
        <taxon>Fungi</taxon>
        <taxon>Dikarya</taxon>
        <taxon>Ascomycota</taxon>
        <taxon>Pezizomycotina</taxon>
        <taxon>Eurotiomycetes</taxon>
        <taxon>Eurotiomycetidae</taxon>
        <taxon>Eurotiales</taxon>
        <taxon>Aspergillaceae</taxon>
        <taxon>Aspergillus</taxon>
        <taxon>Aspergillus subgen. Circumdati</taxon>
    </lineage>
</organism>
<accession>A0A395I5U1</accession>
<dbReference type="InterPro" id="IPR002347">
    <property type="entry name" value="SDR_fam"/>
</dbReference>
<dbReference type="PANTHER" id="PTHR43431:SF1">
    <property type="entry name" value="OS08G0476300 PROTEIN"/>
    <property type="match status" value="1"/>
</dbReference>
<dbReference type="Pfam" id="PF00106">
    <property type="entry name" value="adh_short"/>
    <property type="match status" value="1"/>
</dbReference>
<dbReference type="EMBL" id="KZ824271">
    <property type="protein sequence ID" value="RAL15470.1"/>
    <property type="molecule type" value="Genomic_DNA"/>
</dbReference>
<evidence type="ECO:0008006" key="3">
    <source>
        <dbReference type="Google" id="ProtNLM"/>
    </source>
</evidence>
<gene>
    <name evidence="1" type="ORF">BO97DRAFT_468387</name>
</gene>
<proteinExistence type="predicted"/>
<dbReference type="AlphaFoldDB" id="A0A395I5U1"/>
<name>A0A395I5U1_ASPHC</name>
<sequence length="235" mass="26095">MNISANRTSIIVGVGFSMSRSLAMWLASLGWDIGLISRSEKSLAAIAEEVRYAAPNKDSITVVYRAADAGDPASLKCALEWCLQQLGGALDILSYNAARVFNSSITDLTPEELELDFRWYRNHARVGGVSAGEWPLFLVTGGVLDKYPDPSLAALSIAKAASQTVSRIFAQVLPEDSKILVDMPLVTGRTVDPDTGEYYEHFRPEKIIRRLFRPFFEDREQRQNGAEGWTVERHL</sequence>
<dbReference type="GeneID" id="37204026"/>
<dbReference type="RefSeq" id="XP_025554624.1">
    <property type="nucleotide sequence ID" value="XM_025699737.1"/>
</dbReference>
<keyword evidence="2" id="KW-1185">Reference proteome</keyword>
<dbReference type="OrthoDB" id="5336600at2759"/>
<evidence type="ECO:0000313" key="2">
    <source>
        <dbReference type="Proteomes" id="UP000248961"/>
    </source>
</evidence>